<dbReference type="KEGG" id="gps:C427_3632"/>
<evidence type="ECO:0000256" key="1">
    <source>
        <dbReference type="SAM" id="Phobius"/>
    </source>
</evidence>
<keyword evidence="3" id="KW-1185">Reference proteome</keyword>
<protein>
    <submittedName>
        <fullName evidence="2">Uncharacterized protein</fullName>
    </submittedName>
</protein>
<name>M4RPZ7_9ALTE</name>
<reference evidence="2 3" key="1">
    <citation type="journal article" date="2013" name="Genome Announc.">
        <title>Complete Genome Sequence of Glaciecola psychrophila Strain 170T.</title>
        <authorList>
            <person name="Yin J."/>
            <person name="Chen J."/>
            <person name="Liu G."/>
            <person name="Yu Y."/>
            <person name="Song L."/>
            <person name="Wang X."/>
            <person name="Qu X."/>
        </authorList>
    </citation>
    <scope>NUCLEOTIDE SEQUENCE [LARGE SCALE GENOMIC DNA]</scope>
    <source>
        <strain evidence="2 3">170</strain>
    </source>
</reference>
<keyword evidence="1" id="KW-0812">Transmembrane</keyword>
<feature type="transmembrane region" description="Helical" evidence="1">
    <location>
        <begin position="20"/>
        <end position="38"/>
    </location>
</feature>
<accession>M4RPZ7</accession>
<dbReference type="PATRIC" id="fig|1129794.4.peg.3615"/>
<evidence type="ECO:0000313" key="2">
    <source>
        <dbReference type="EMBL" id="AGH45740.1"/>
    </source>
</evidence>
<keyword evidence="1" id="KW-1133">Transmembrane helix</keyword>
<sequence>MNRLLIVEGDWINIHNIRIFSYSLCTFPLGVLLCFLRLHGTYHLLIV</sequence>
<dbReference type="AlphaFoldDB" id="M4RPZ7"/>
<dbReference type="EMBL" id="CP003837">
    <property type="protein sequence ID" value="AGH45740.1"/>
    <property type="molecule type" value="Genomic_DNA"/>
</dbReference>
<evidence type="ECO:0000313" key="3">
    <source>
        <dbReference type="Proteomes" id="UP000011864"/>
    </source>
</evidence>
<organism evidence="2 3">
    <name type="scientific">Paraglaciecola psychrophila 170</name>
    <dbReference type="NCBI Taxonomy" id="1129794"/>
    <lineage>
        <taxon>Bacteria</taxon>
        <taxon>Pseudomonadati</taxon>
        <taxon>Pseudomonadota</taxon>
        <taxon>Gammaproteobacteria</taxon>
        <taxon>Alteromonadales</taxon>
        <taxon>Alteromonadaceae</taxon>
        <taxon>Paraglaciecola</taxon>
    </lineage>
</organism>
<dbReference type="Proteomes" id="UP000011864">
    <property type="component" value="Chromosome"/>
</dbReference>
<dbReference type="STRING" id="1129794.C427_3632"/>
<keyword evidence="1" id="KW-0472">Membrane</keyword>
<proteinExistence type="predicted"/>
<gene>
    <name evidence="2" type="ORF">C427_3632</name>
</gene>
<dbReference type="HOGENOM" id="CLU_3171256_0_0_6"/>